<name>A0A183IMZ6_9BILA</name>
<evidence type="ECO:0000256" key="1">
    <source>
        <dbReference type="SAM" id="MobiDB-lite"/>
    </source>
</evidence>
<reference evidence="2 3" key="2">
    <citation type="submission" date="2018-11" db="EMBL/GenBank/DDBJ databases">
        <authorList>
            <consortium name="Pathogen Informatics"/>
        </authorList>
    </citation>
    <scope>NUCLEOTIDE SEQUENCE [LARGE SCALE GENOMIC DNA]</scope>
</reference>
<sequence>PSSVKASIDQLPSPVERPIAQVFTEEKVTDISRRPWELKHRVEPPASKKRGRVKIFLPELPDVDEEPDVVRPSTSSAFSSQLLSLLPEPKSDVKQKSNSLLLPSVSGKKRVKSTPVERSDLPYSTERLPAANSSKVNLEGEQDSEPEEDGLPYVCANFFSIDSHSTGSVREEAPLPSLVKVVGPESIPIAPVEFPVAMDDANVYEVPPEACSSHDSMAESFPGAGQKVGKTISIEQARKLIKKHETDPFTGRTVPDDLQIIDVNVDTQLEGVRENLLRNLTGPKAPDAMLNAAKKEDTKVNPGGVAKRKHQITYLAFLAKEREEQLQNQWAQNRHTRKQSRMKYGF</sequence>
<dbReference type="EMBL" id="UZAM01008679">
    <property type="protein sequence ID" value="VDP05952.1"/>
    <property type="molecule type" value="Genomic_DNA"/>
</dbReference>
<dbReference type="AlphaFoldDB" id="A0A183IMZ6"/>
<dbReference type="GO" id="GO:0005634">
    <property type="term" value="C:nucleus"/>
    <property type="evidence" value="ECO:0007669"/>
    <property type="project" value="TreeGrafter"/>
</dbReference>
<dbReference type="InterPro" id="IPR018800">
    <property type="entry name" value="PRCC"/>
</dbReference>
<dbReference type="OrthoDB" id="206969at2759"/>
<feature type="region of interest" description="Disordered" evidence="1">
    <location>
        <begin position="87"/>
        <end position="147"/>
    </location>
</feature>
<proteinExistence type="predicted"/>
<evidence type="ECO:0000313" key="3">
    <source>
        <dbReference type="Proteomes" id="UP000270296"/>
    </source>
</evidence>
<accession>A0A183IMZ6</accession>
<keyword evidence="3" id="KW-1185">Reference proteome</keyword>
<evidence type="ECO:0000313" key="4">
    <source>
        <dbReference type="WBParaSite" id="SBAD_0000519701-mRNA-1"/>
    </source>
</evidence>
<dbReference type="Pfam" id="PF10253">
    <property type="entry name" value="PRCC"/>
    <property type="match status" value="1"/>
</dbReference>
<dbReference type="PANTHER" id="PTHR13621">
    <property type="entry name" value="PROLINE-RICH PROTEIN PRCC"/>
    <property type="match status" value="1"/>
</dbReference>
<evidence type="ECO:0000313" key="2">
    <source>
        <dbReference type="EMBL" id="VDP05952.1"/>
    </source>
</evidence>
<protein>
    <submittedName>
        <fullName evidence="4">Proline-rich protein PRCC</fullName>
    </submittedName>
</protein>
<dbReference type="PANTHER" id="PTHR13621:SF2">
    <property type="entry name" value="PROLINE-RICH PROTEIN PRCC"/>
    <property type="match status" value="1"/>
</dbReference>
<reference evidence="4" key="1">
    <citation type="submission" date="2016-06" db="UniProtKB">
        <authorList>
            <consortium name="WormBaseParasite"/>
        </authorList>
    </citation>
    <scope>IDENTIFICATION</scope>
</reference>
<organism evidence="4">
    <name type="scientific">Soboliphyme baturini</name>
    <dbReference type="NCBI Taxonomy" id="241478"/>
    <lineage>
        <taxon>Eukaryota</taxon>
        <taxon>Metazoa</taxon>
        <taxon>Ecdysozoa</taxon>
        <taxon>Nematoda</taxon>
        <taxon>Enoplea</taxon>
        <taxon>Dorylaimia</taxon>
        <taxon>Dioctophymatida</taxon>
        <taxon>Dioctophymatoidea</taxon>
        <taxon>Soboliphymatidae</taxon>
        <taxon>Soboliphyme</taxon>
    </lineage>
</organism>
<dbReference type="Proteomes" id="UP000270296">
    <property type="component" value="Unassembled WGS sequence"/>
</dbReference>
<gene>
    <name evidence="2" type="ORF">SBAD_LOCUS4992</name>
</gene>
<dbReference type="WBParaSite" id="SBAD_0000519701-mRNA-1">
    <property type="protein sequence ID" value="SBAD_0000519701-mRNA-1"/>
    <property type="gene ID" value="SBAD_0000519701"/>
</dbReference>